<evidence type="ECO:0000313" key="5">
    <source>
        <dbReference type="Proteomes" id="UP000373449"/>
    </source>
</evidence>
<dbReference type="RefSeq" id="WP_029093879.1">
    <property type="nucleotide sequence ID" value="NZ_CAADJA010000002.1"/>
</dbReference>
<dbReference type="SUPFAM" id="SSF53271">
    <property type="entry name" value="PRTase-like"/>
    <property type="match status" value="1"/>
</dbReference>
<proteinExistence type="inferred from homology"/>
<evidence type="ECO:0000313" key="3">
    <source>
        <dbReference type="EMBL" id="VFS45694.1"/>
    </source>
</evidence>
<reference evidence="2" key="2">
    <citation type="submission" date="2017-09" db="EMBL/GenBank/DDBJ databases">
        <title>FDA dAtabase for Regulatory Grade micrObial Sequences (FDA-ARGOS): Supporting development and validation of Infectious Disease Dx tests.</title>
        <authorList>
            <person name="Minogue T."/>
            <person name="Wolcott M."/>
            <person name="Wasieloski L."/>
            <person name="Aguilar W."/>
            <person name="Moore D."/>
            <person name="Tallon L.J."/>
            <person name="Sadzewicz L."/>
            <person name="Ott S."/>
            <person name="Zhao X."/>
            <person name="Nagaraj S."/>
            <person name="Vavikolanu K."/>
            <person name="Aluvathingal J."/>
            <person name="Nadendla S."/>
            <person name="Sichtig H."/>
        </authorList>
    </citation>
    <scope>NUCLEOTIDE SEQUENCE</scope>
    <source>
        <strain evidence="2">FDAARGOS_387</strain>
    </source>
</reference>
<dbReference type="EMBL" id="PDDX01000001">
    <property type="protein sequence ID" value="PHI27951.1"/>
    <property type="molecule type" value="Genomic_DNA"/>
</dbReference>
<dbReference type="Gene3D" id="3.40.50.2020">
    <property type="match status" value="1"/>
</dbReference>
<dbReference type="PANTHER" id="PTHR47505">
    <property type="entry name" value="DNA UTILIZATION PROTEIN YHGH"/>
    <property type="match status" value="1"/>
</dbReference>
<dbReference type="InterPro" id="IPR000836">
    <property type="entry name" value="PRTase_dom"/>
</dbReference>
<accession>A0A2C6DGL3</accession>
<dbReference type="InterPro" id="IPR051910">
    <property type="entry name" value="ComF/GntX_DNA_util-trans"/>
</dbReference>
<protein>
    <submittedName>
        <fullName evidence="2">DNA utilization protein GntX</fullName>
    </submittedName>
</protein>
<dbReference type="InterPro" id="IPR029057">
    <property type="entry name" value="PRTase-like"/>
</dbReference>
<dbReference type="CDD" id="cd06223">
    <property type="entry name" value="PRTases_typeI"/>
    <property type="match status" value="1"/>
</dbReference>
<dbReference type="OrthoDB" id="9793412at2"/>
<evidence type="ECO:0000313" key="4">
    <source>
        <dbReference type="Proteomes" id="UP000224974"/>
    </source>
</evidence>
<dbReference type="Proteomes" id="UP000373449">
    <property type="component" value="Unassembled WGS sequence"/>
</dbReference>
<comment type="similarity">
    <text evidence="1">Belongs to the ComF/GntX family.</text>
</comment>
<keyword evidence="4" id="KW-1185">Reference proteome</keyword>
<dbReference type="PANTHER" id="PTHR47505:SF1">
    <property type="entry name" value="DNA UTILIZATION PROTEIN YHGH"/>
    <property type="match status" value="1"/>
</dbReference>
<reference evidence="3 5" key="3">
    <citation type="submission" date="2019-03" db="EMBL/GenBank/DDBJ databases">
        <authorList>
            <consortium name="Pathogen Informatics"/>
        </authorList>
    </citation>
    <scope>NUCLEOTIDE SEQUENCE [LARGE SCALE GENOMIC DNA]</scope>
    <source>
        <strain evidence="3 5">NCTC12282</strain>
    </source>
</reference>
<dbReference type="Proteomes" id="UP000224974">
    <property type="component" value="Unassembled WGS sequence"/>
</dbReference>
<dbReference type="AlphaFoldDB" id="A0A2C6DGL3"/>
<name>A0A2C6DGL3_9GAMM</name>
<reference evidence="4" key="1">
    <citation type="submission" date="2017-09" db="EMBL/GenBank/DDBJ databases">
        <title>FDA dAtabase for Regulatory Grade micrObial Sequences (FDA-ARGOS): Supporting development and validation of Infectious Disease Dx tests.</title>
        <authorList>
            <person name="Minogue T."/>
            <person name="Wolcott M."/>
            <person name="Wasieloski L."/>
            <person name="Aguilar W."/>
            <person name="Moore D."/>
            <person name="Tallon L."/>
            <person name="Sadzewicz L."/>
            <person name="Ott S."/>
            <person name="Zhao X."/>
            <person name="Nagaraj S."/>
            <person name="Vavikolanu K."/>
            <person name="Aluvathingal J."/>
            <person name="Nadendla S."/>
            <person name="Sichtig H."/>
        </authorList>
    </citation>
    <scope>NUCLEOTIDE SEQUENCE [LARGE SCALE GENOMIC DNA]</scope>
    <source>
        <strain evidence="4">FDAARGOS_387</strain>
    </source>
</reference>
<evidence type="ECO:0000313" key="2">
    <source>
        <dbReference type="EMBL" id="PHI27951.1"/>
    </source>
</evidence>
<dbReference type="STRING" id="1111728.GCA_000427805_04686"/>
<gene>
    <name evidence="2" type="ORF">CRN84_00650</name>
    <name evidence="3" type="ORF">NCTC12282_00577</name>
</gene>
<evidence type="ECO:0000256" key="1">
    <source>
        <dbReference type="ARBA" id="ARBA00008007"/>
    </source>
</evidence>
<dbReference type="EMBL" id="CAADJA010000002">
    <property type="protein sequence ID" value="VFS45694.1"/>
    <property type="molecule type" value="Genomic_DNA"/>
</dbReference>
<organism evidence="2 4">
    <name type="scientific">Budvicia aquatica</name>
    <dbReference type="NCBI Taxonomy" id="82979"/>
    <lineage>
        <taxon>Bacteria</taxon>
        <taxon>Pseudomonadati</taxon>
        <taxon>Pseudomonadota</taxon>
        <taxon>Gammaproteobacteria</taxon>
        <taxon>Enterobacterales</taxon>
        <taxon>Budviciaceae</taxon>
        <taxon>Budvicia</taxon>
    </lineage>
</organism>
<sequence>MPIADSLCWLCLQPLAIPKQGICSVCLRHLPPLPACCQRCGLPANKNQALCESCLHNPPEWQRMIAVSDYLGPVKYFITRLKFFSEVKYAPLLSRLLLLAWLNARRTQLCSKPDLLMTVPLHRIRRWRRGFNQTELIGCRLAKWVGCQWNPSLILRHRSTPPQQSLSAYERQYNLRHAFSCTQDISGLHVALLDDIVTTGNTAAEISRLLLENGAASVQVWCLCRTLKNDH</sequence>